<evidence type="ECO:0000259" key="1">
    <source>
        <dbReference type="Pfam" id="PF00724"/>
    </source>
</evidence>
<comment type="caution">
    <text evidence="2">The sequence shown here is derived from an EMBL/GenBank/DDBJ whole genome shotgun (WGS) entry which is preliminary data.</text>
</comment>
<dbReference type="SUPFAM" id="SSF51395">
    <property type="entry name" value="FMN-linked oxidoreductases"/>
    <property type="match status" value="1"/>
</dbReference>
<keyword evidence="4" id="KW-1185">Reference proteome</keyword>
<dbReference type="Pfam" id="PF00724">
    <property type="entry name" value="Oxidored_FMN"/>
    <property type="match status" value="1"/>
</dbReference>
<dbReference type="PANTHER" id="PTHR22893:SF91">
    <property type="entry name" value="NADPH DEHYDROGENASE 2-RELATED"/>
    <property type="match status" value="1"/>
</dbReference>
<dbReference type="EMBL" id="JAUEPT010000114">
    <property type="protein sequence ID" value="KAK0431466.1"/>
    <property type="molecule type" value="Genomic_DNA"/>
</dbReference>
<dbReference type="PANTHER" id="PTHR22893">
    <property type="entry name" value="NADH OXIDOREDUCTASE-RELATED"/>
    <property type="match status" value="1"/>
</dbReference>
<organism evidence="2 4">
    <name type="scientific">Armillaria borealis</name>
    <dbReference type="NCBI Taxonomy" id="47425"/>
    <lineage>
        <taxon>Eukaryota</taxon>
        <taxon>Fungi</taxon>
        <taxon>Dikarya</taxon>
        <taxon>Basidiomycota</taxon>
        <taxon>Agaricomycotina</taxon>
        <taxon>Agaricomycetes</taxon>
        <taxon>Agaricomycetidae</taxon>
        <taxon>Agaricales</taxon>
        <taxon>Marasmiineae</taxon>
        <taxon>Physalacriaceae</taxon>
        <taxon>Armillaria</taxon>
    </lineage>
</organism>
<protein>
    <recommendedName>
        <fullName evidence="1">NADH:flavin oxidoreductase/NADH oxidase N-terminal domain-containing protein</fullName>
    </recommendedName>
</protein>
<proteinExistence type="predicted"/>
<reference evidence="2" key="1">
    <citation type="submission" date="2023-06" db="EMBL/GenBank/DDBJ databases">
        <authorList>
            <consortium name="Lawrence Berkeley National Laboratory"/>
            <person name="Ahrendt S."/>
            <person name="Sahu N."/>
            <person name="Indic B."/>
            <person name="Wong-Bajracharya J."/>
            <person name="Merenyi Z."/>
            <person name="Ke H.-M."/>
            <person name="Monk M."/>
            <person name="Kocsube S."/>
            <person name="Drula E."/>
            <person name="Lipzen A."/>
            <person name="Balint B."/>
            <person name="Henrissat B."/>
            <person name="Andreopoulos B."/>
            <person name="Martin F.M."/>
            <person name="Harder C.B."/>
            <person name="Rigling D."/>
            <person name="Ford K.L."/>
            <person name="Foster G.D."/>
            <person name="Pangilinan J."/>
            <person name="Papanicolaou A."/>
            <person name="Barry K."/>
            <person name="LaButti K."/>
            <person name="Viragh M."/>
            <person name="Koriabine M."/>
            <person name="Yan M."/>
            <person name="Riley R."/>
            <person name="Champramary S."/>
            <person name="Plett K.L."/>
            <person name="Tsai I.J."/>
            <person name="Slot J."/>
            <person name="Sipos G."/>
            <person name="Plett J."/>
            <person name="Nagy L.G."/>
            <person name="Grigoriev I.V."/>
        </authorList>
    </citation>
    <scope>NUCLEOTIDE SEQUENCE</scope>
    <source>
        <strain evidence="2">FPL87.14</strain>
    </source>
</reference>
<dbReference type="InterPro" id="IPR013785">
    <property type="entry name" value="Aldolase_TIM"/>
</dbReference>
<name>A0AA39IV26_9AGAR</name>
<accession>A0AA39IV26</accession>
<evidence type="ECO:0000313" key="3">
    <source>
        <dbReference type="EMBL" id="KAK0431466.1"/>
    </source>
</evidence>
<gene>
    <name evidence="3" type="ORF">EV421DRAFT_169940</name>
    <name evidence="2" type="ORF">EV421DRAFT_202240</name>
</gene>
<dbReference type="EMBL" id="JAUEPT010000125">
    <property type="protein sequence ID" value="KAK0431016.1"/>
    <property type="molecule type" value="Genomic_DNA"/>
</dbReference>
<dbReference type="GO" id="GO:0010181">
    <property type="term" value="F:FMN binding"/>
    <property type="evidence" value="ECO:0007669"/>
    <property type="project" value="InterPro"/>
</dbReference>
<dbReference type="GO" id="GO:0016491">
    <property type="term" value="F:oxidoreductase activity"/>
    <property type="evidence" value="ECO:0007669"/>
    <property type="project" value="InterPro"/>
</dbReference>
<dbReference type="InterPro" id="IPR045247">
    <property type="entry name" value="Oye-like"/>
</dbReference>
<dbReference type="InterPro" id="IPR001155">
    <property type="entry name" value="OxRdtase_FMN_N"/>
</dbReference>
<evidence type="ECO:0000313" key="2">
    <source>
        <dbReference type="EMBL" id="KAK0431016.1"/>
    </source>
</evidence>
<dbReference type="Gene3D" id="3.20.20.70">
    <property type="entry name" value="Aldolase class I"/>
    <property type="match status" value="1"/>
</dbReference>
<sequence length="203" mass="22259">MSAMTRNRSVPTSAPNGINVEYYQQRTAGGADFIVTESILIVQQGSQWQNAPSIWSEEQVRRCKNITDAVHKEGGVIFAQLWHRRPLNHPDAPEQIASGQPVYAPSAIAAGGGQFRFLAGQPGYITPTAIDNPHTLLSQWKQAAVNAKEAGFDGVEIHGAYGYLIHQLLDSTSNDRTDECGGRVLLSSLRFKSPYPKFAKPRI</sequence>
<dbReference type="AlphaFoldDB" id="A0AA39IV26"/>
<dbReference type="Proteomes" id="UP001175226">
    <property type="component" value="Unassembled WGS sequence"/>
</dbReference>
<evidence type="ECO:0000313" key="4">
    <source>
        <dbReference type="Proteomes" id="UP001175226"/>
    </source>
</evidence>
<feature type="domain" description="NADH:flavin oxidoreductase/NADH oxidase N-terminal" evidence="1">
    <location>
        <begin position="1"/>
        <end position="183"/>
    </location>
</feature>